<dbReference type="EMBL" id="NAJQ01000141">
    <property type="protein sequence ID" value="TKA77296.1"/>
    <property type="molecule type" value="Genomic_DNA"/>
</dbReference>
<evidence type="ECO:0000313" key="3">
    <source>
        <dbReference type="Proteomes" id="UP000309340"/>
    </source>
</evidence>
<organism evidence="2 3">
    <name type="scientific">Friedmanniomyces simplex</name>
    <dbReference type="NCBI Taxonomy" id="329884"/>
    <lineage>
        <taxon>Eukaryota</taxon>
        <taxon>Fungi</taxon>
        <taxon>Dikarya</taxon>
        <taxon>Ascomycota</taxon>
        <taxon>Pezizomycotina</taxon>
        <taxon>Dothideomycetes</taxon>
        <taxon>Dothideomycetidae</taxon>
        <taxon>Mycosphaerellales</taxon>
        <taxon>Teratosphaeriaceae</taxon>
        <taxon>Friedmanniomyces</taxon>
    </lineage>
</organism>
<feature type="compositionally biased region" description="Polar residues" evidence="1">
    <location>
        <begin position="1009"/>
        <end position="1024"/>
    </location>
</feature>
<evidence type="ECO:0000313" key="2">
    <source>
        <dbReference type="EMBL" id="TKA77296.1"/>
    </source>
</evidence>
<keyword evidence="3" id="KW-1185">Reference proteome</keyword>
<dbReference type="SUPFAM" id="SSF52047">
    <property type="entry name" value="RNI-like"/>
    <property type="match status" value="1"/>
</dbReference>
<dbReference type="PROSITE" id="PS50330">
    <property type="entry name" value="UIM"/>
    <property type="match status" value="1"/>
</dbReference>
<comment type="caution">
    <text evidence="2">The sequence shown here is derived from an EMBL/GenBank/DDBJ whole genome shotgun (WGS) entry which is preliminary data.</text>
</comment>
<name>A0A4U0XLX4_9PEZI</name>
<dbReference type="Proteomes" id="UP000309340">
    <property type="component" value="Unassembled WGS sequence"/>
</dbReference>
<feature type="compositionally biased region" description="Low complexity" evidence="1">
    <location>
        <begin position="986"/>
        <end position="1003"/>
    </location>
</feature>
<dbReference type="STRING" id="329884.A0A4U0XLX4"/>
<feature type="region of interest" description="Disordered" evidence="1">
    <location>
        <begin position="867"/>
        <end position="1196"/>
    </location>
</feature>
<feature type="compositionally biased region" description="Low complexity" evidence="1">
    <location>
        <begin position="507"/>
        <end position="522"/>
    </location>
</feature>
<evidence type="ECO:0008006" key="4">
    <source>
        <dbReference type="Google" id="ProtNLM"/>
    </source>
</evidence>
<dbReference type="SMART" id="SM00726">
    <property type="entry name" value="UIM"/>
    <property type="match status" value="5"/>
</dbReference>
<feature type="region of interest" description="Disordered" evidence="1">
    <location>
        <begin position="489"/>
        <end position="525"/>
    </location>
</feature>
<feature type="compositionally biased region" description="Polar residues" evidence="1">
    <location>
        <begin position="1087"/>
        <end position="1099"/>
    </location>
</feature>
<dbReference type="OrthoDB" id="5284003at2759"/>
<accession>A0A4U0XLX4</accession>
<dbReference type="AlphaFoldDB" id="A0A4U0XLX4"/>
<dbReference type="InterPro" id="IPR003903">
    <property type="entry name" value="UIM_dom"/>
</dbReference>
<feature type="compositionally biased region" description="Acidic residues" evidence="1">
    <location>
        <begin position="718"/>
        <end position="734"/>
    </location>
</feature>
<evidence type="ECO:0000256" key="1">
    <source>
        <dbReference type="SAM" id="MobiDB-lite"/>
    </source>
</evidence>
<feature type="compositionally biased region" description="Acidic residues" evidence="1">
    <location>
        <begin position="1154"/>
        <end position="1166"/>
    </location>
</feature>
<gene>
    <name evidence="2" type="ORF">B0A55_04336</name>
</gene>
<reference evidence="2 3" key="1">
    <citation type="submission" date="2017-03" db="EMBL/GenBank/DDBJ databases">
        <title>Genomes of endolithic fungi from Antarctica.</title>
        <authorList>
            <person name="Coleine C."/>
            <person name="Masonjones S."/>
            <person name="Stajich J.E."/>
        </authorList>
    </citation>
    <scope>NUCLEOTIDE SEQUENCE [LARGE SCALE GENOMIC DNA]</scope>
    <source>
        <strain evidence="2 3">CCFEE 5184</strain>
    </source>
</reference>
<feature type="compositionally biased region" description="Low complexity" evidence="1">
    <location>
        <begin position="1101"/>
        <end position="1119"/>
    </location>
</feature>
<feature type="compositionally biased region" description="Basic and acidic residues" evidence="1">
    <location>
        <begin position="875"/>
        <end position="935"/>
    </location>
</feature>
<protein>
    <recommendedName>
        <fullName evidence="4">F-box domain-containing protein</fullName>
    </recommendedName>
</protein>
<feature type="compositionally biased region" description="Polar residues" evidence="1">
    <location>
        <begin position="962"/>
        <end position="973"/>
    </location>
</feature>
<proteinExistence type="predicted"/>
<sequence>MAKLTFSDLSEDVKALIVDKILRPSDLKNVCLVNKQLHALAVKPLYRHVSLDLGSPNDTRLSAFLNPHNAGLKHIRQLRLYLAKFREYCSQKQQANFATTMILGLLPEDTLEEFSWCPWEPFSTDNLLLLYRKQRRLKWLEVMDLDRDALPAIKKNARLQETLFACAKTLALYPENRETLELSQHFVERTAEGLEELIIHANFETNDLREHSMPPLPTGQPIDMRELNDSATGPGLLTRTVFRHMLPFETCTPFKNLTSLRLHRVSLRHCADTWCMFIDFTLVQYLRLHQCSGVDSLFGQLCKASHLPKKLKTLELQHKDNTENEALIALDGFLCLVSGIRDLIIEMEQVKSLPAAAGVARHGKTLELLNVHASPGPAHVTNPDIDAEELVWDTEEFEKVCKACTQLEQLSCAWPASSLIRSPNEQWKVYENAIIGNLKGLVTLQISTFPNNKPSTQLLPKVIYEQLLQCLATRIFGLAINGSAKSGDAALTTSSPLDNDAHDASNPSTPSSTDASAAATTPPLSPARTHKLRLLAFGISDKTYEREESKNQLLYLRSTALSALGEAQVHAAPIGWCLRQYVEPRSDVLDFALRRETRGPWREREAGMGLSWGGGEDDEACGHKSQITTAPCATASETERTCPLALQQGRPEEIARDEPCPGCLGRESGDEFEVGYADEVHAFQRGFGGSDCAHADADGLSEEQEEEHPGGGSVLSGGEEEEEFDELYDDDDEDGRTVVTDVDGPEEPQEFAPLAHSPARGVRAPLPDIDERGETGSQATMRPTHDAGPDAAALEARTQRFWAEQEQERLAADLKKALDLSKREARVSPAPDAAHDAQLAQALRESQIDLEYRAHLEAIDLEKAHQQSLQDLEEAAEREQADLQRAHEMSMQEAEEVARREQEDLERAHRESLREVESRQIEEERQFLRAREESIRSATEWKASRGWMRDEEVEDDARTVLSGVSRSARSQRGTLGHVDDYDDGSDASSIASSSRAAVRQAPAPGVASPRSTTQPHWAAQQQYTGPGPGSQRPPTKPHSYTTLPPYPTELDPHIPAPPLRSPSPVATIRSTLANGPVEEERRRETYSRNSSRGQAQASAETLPQTQTQTQTPSQTQHPTQPAPLSPYPVEIRPRVPASYTYIPASPQQQGQLDNDTDTDAESDDDTSTLLGGAASISRSLRPSERGSIWGGPAKTV</sequence>
<feature type="region of interest" description="Disordered" evidence="1">
    <location>
        <begin position="693"/>
        <end position="791"/>
    </location>
</feature>